<feature type="transmembrane region" description="Helical" evidence="1">
    <location>
        <begin position="12"/>
        <end position="35"/>
    </location>
</feature>
<dbReference type="EMBL" id="JBHUOG010000002">
    <property type="protein sequence ID" value="MFD2795800.1"/>
    <property type="molecule type" value="Genomic_DNA"/>
</dbReference>
<dbReference type="RefSeq" id="WP_377186264.1">
    <property type="nucleotide sequence ID" value="NZ_JBHUOG010000002.1"/>
</dbReference>
<proteinExistence type="predicted"/>
<evidence type="ECO:0000313" key="2">
    <source>
        <dbReference type="EMBL" id="MFD2795800.1"/>
    </source>
</evidence>
<reference evidence="3" key="1">
    <citation type="journal article" date="2019" name="Int. J. Syst. Evol. Microbiol.">
        <title>The Global Catalogue of Microorganisms (GCM) 10K type strain sequencing project: providing services to taxonomists for standard genome sequencing and annotation.</title>
        <authorList>
            <consortium name="The Broad Institute Genomics Platform"/>
            <consortium name="The Broad Institute Genome Sequencing Center for Infectious Disease"/>
            <person name="Wu L."/>
            <person name="Ma J."/>
        </authorList>
    </citation>
    <scope>NUCLEOTIDE SEQUENCE [LARGE SCALE GENOMIC DNA]</scope>
    <source>
        <strain evidence="3">CCM 7044</strain>
    </source>
</reference>
<organism evidence="2 3">
    <name type="scientific">Promicromonospora vindobonensis</name>
    <dbReference type="NCBI Taxonomy" id="195748"/>
    <lineage>
        <taxon>Bacteria</taxon>
        <taxon>Bacillati</taxon>
        <taxon>Actinomycetota</taxon>
        <taxon>Actinomycetes</taxon>
        <taxon>Micrococcales</taxon>
        <taxon>Promicromonosporaceae</taxon>
        <taxon>Promicromonospora</taxon>
    </lineage>
</organism>
<name>A0ABW5VYW2_9MICO</name>
<dbReference type="Proteomes" id="UP001597479">
    <property type="component" value="Unassembled WGS sequence"/>
</dbReference>
<keyword evidence="3" id="KW-1185">Reference proteome</keyword>
<comment type="caution">
    <text evidence="2">The sequence shown here is derived from an EMBL/GenBank/DDBJ whole genome shotgun (WGS) entry which is preliminary data.</text>
</comment>
<sequence>MAATGPSRSCSVGHAVAGVLVPPVAWLCALGLSYVVQDFACTAYASAGHPPPATMIGAIVVGLDVVLLVLVLAAGGVAWRVHRRAAPDVERSSPLSFLGLLGVLLSVGFGAGIVLVAANPLVLEVCA</sequence>
<evidence type="ECO:0000313" key="3">
    <source>
        <dbReference type="Proteomes" id="UP001597479"/>
    </source>
</evidence>
<keyword evidence="1" id="KW-1133">Transmembrane helix</keyword>
<gene>
    <name evidence="2" type="ORF">ACFS27_19725</name>
</gene>
<feature type="transmembrane region" description="Helical" evidence="1">
    <location>
        <begin position="55"/>
        <end position="74"/>
    </location>
</feature>
<accession>A0ABW5VYW2</accession>
<keyword evidence="1" id="KW-0812">Transmembrane</keyword>
<feature type="transmembrane region" description="Helical" evidence="1">
    <location>
        <begin position="95"/>
        <end position="118"/>
    </location>
</feature>
<keyword evidence="1" id="KW-0472">Membrane</keyword>
<protein>
    <submittedName>
        <fullName evidence="2">Uncharacterized protein</fullName>
    </submittedName>
</protein>
<evidence type="ECO:0000256" key="1">
    <source>
        <dbReference type="SAM" id="Phobius"/>
    </source>
</evidence>